<keyword evidence="7" id="KW-0472">Membrane</keyword>
<dbReference type="Gene3D" id="1.25.40.10">
    <property type="entry name" value="Tetratricopeptide repeat domain"/>
    <property type="match status" value="1"/>
</dbReference>
<comment type="similarity">
    <text evidence="4">Belongs to the putative lipase ROG1 family.</text>
</comment>
<feature type="domain" description="DUF676" evidence="8">
    <location>
        <begin position="743"/>
        <end position="797"/>
    </location>
</feature>
<keyword evidence="5" id="KW-0256">Endoplasmic reticulum</keyword>
<dbReference type="EMBL" id="JAADJG010000067">
    <property type="protein sequence ID" value="KAF4456159.1"/>
    <property type="molecule type" value="Genomic_DNA"/>
</dbReference>
<evidence type="ECO:0000256" key="2">
    <source>
        <dbReference type="ARBA" id="ARBA00004240"/>
    </source>
</evidence>
<dbReference type="InterPro" id="IPR007751">
    <property type="entry name" value="DUF676_lipase-like"/>
</dbReference>
<comment type="subcellular location">
    <subcellularLocation>
        <location evidence="2">Endoplasmic reticulum</location>
    </subcellularLocation>
    <subcellularLocation>
        <location evidence="3">Membrane</location>
    </subcellularLocation>
    <subcellularLocation>
        <location evidence="1">Mitochondrion</location>
    </subcellularLocation>
</comment>
<feature type="domain" description="Clr5" evidence="9">
    <location>
        <begin position="68"/>
        <end position="118"/>
    </location>
</feature>
<evidence type="ECO:0000313" key="10">
    <source>
        <dbReference type="EMBL" id="KAF4456159.1"/>
    </source>
</evidence>
<proteinExistence type="inferred from homology"/>
<dbReference type="SUPFAM" id="SSF53474">
    <property type="entry name" value="alpha/beta-Hydrolases"/>
    <property type="match status" value="1"/>
</dbReference>
<evidence type="ECO:0000256" key="1">
    <source>
        <dbReference type="ARBA" id="ARBA00004173"/>
    </source>
</evidence>
<dbReference type="Pfam" id="PF05057">
    <property type="entry name" value="DUF676"/>
    <property type="match status" value="1"/>
</dbReference>
<dbReference type="InterPro" id="IPR025676">
    <property type="entry name" value="Clr5_dom"/>
</dbReference>
<evidence type="ECO:0000256" key="4">
    <source>
        <dbReference type="ARBA" id="ARBA00007920"/>
    </source>
</evidence>
<dbReference type="AlphaFoldDB" id="A0A8H4KUZ9"/>
<dbReference type="InterPro" id="IPR052374">
    <property type="entry name" value="SERAC1"/>
</dbReference>
<dbReference type="InterPro" id="IPR029058">
    <property type="entry name" value="AB_hydrolase_fold"/>
</dbReference>
<gene>
    <name evidence="10" type="ORF">F53441_1643</name>
</gene>
<evidence type="ECO:0000259" key="9">
    <source>
        <dbReference type="Pfam" id="PF14420"/>
    </source>
</evidence>
<dbReference type="OrthoDB" id="5308957at2759"/>
<reference evidence="10" key="1">
    <citation type="submission" date="2020-01" db="EMBL/GenBank/DDBJ databases">
        <title>Identification and distribution of gene clusters putatively required for synthesis of sphingolipid metabolism inhibitors in phylogenetically diverse species of the filamentous fungus Fusarium.</title>
        <authorList>
            <person name="Kim H.-S."/>
            <person name="Busman M."/>
            <person name="Brown D.W."/>
            <person name="Divon H."/>
            <person name="Uhlig S."/>
            <person name="Proctor R.H."/>
        </authorList>
    </citation>
    <scope>NUCLEOTIDE SEQUENCE</scope>
    <source>
        <strain evidence="10">NRRL 53441</strain>
    </source>
</reference>
<sequence length="906" mass="101755">MDAIHIEDHGSPANLQQVLMPNPILPEVDLPFEAMDLGLGTLGDVADLDLYGIPDGGSPNDAARRISRAEWNQHKEIITANYAYKTLPALQEYMAKHHAFTASTQQWKKKLREWKLAKNLPRKVARFVGKRGQSRLHKEGKKTKFNLGGQPVPMDKVKRHMQAYEGPPNSLTGSTPDGLSYATYKSPAAAPVHLKPSTLPPTTEPATSRDSVPLISHEAPSAQPVQMAFWNGRDLDDLLEASRNACQLATDGEYLSAKPIYMDCLDGLEVLLTPTHATFLNVLQQYVSFAVSNQDFNEATARVHKSYNDHKEKLGSHDKKVWQCLARLGLLYYSRGFATQAIHMLVNARQGLLVATSGDTEEAYSCVSEIVKAIISISIAQDDFDAAERELLNLIAQVEELGGAYQYDALIHKHELIHLYFDNWSRSKRIYGHTPPNRTLVERLLLEIIEFSSMSREISDIQTCSWDKLRKFYHSTGQRDKLESLLPKLEGLLTRIGSMGSPGQEVLEYKQNMINSFLSLGHYEKAEWWLLRVRDEVKKLTVERIAINMRLARMYFQQQKLDSALLMLREAQWIGSEILPRGHEFHSIVTESIKEERISEECCPDCHVNLPGAKKESIPNIYDFIGSEGEINCSSHSGHYEDTEDDERIIPQHPISGCVFIDEAAGEPTAKGNRPWKARGQSEPWPKILLPSQVNKARILSYGYDAYVVSKSSASSNRLVDHATNLLIDLTNDRISCNASSRPLIFVAHSLGGLVCKEAVLLSRNNPNTYRQGLFAHLKGIAFMGTPHKGSWMAEWAKIPVSALGLVKSANKSLLKVLETDDQLLESIQLRFLSMVREQREKGRQLHVTCFFEELPLPGYCQAVSKESSTFEGYDPISIHANHADMVKFSSVRETGFKRIVGELKM</sequence>
<keyword evidence="11" id="KW-1185">Reference proteome</keyword>
<evidence type="ECO:0000256" key="5">
    <source>
        <dbReference type="ARBA" id="ARBA00022824"/>
    </source>
</evidence>
<dbReference type="GO" id="GO:0005739">
    <property type="term" value="C:mitochondrion"/>
    <property type="evidence" value="ECO:0007669"/>
    <property type="project" value="UniProtKB-SubCell"/>
</dbReference>
<dbReference type="InterPro" id="IPR011990">
    <property type="entry name" value="TPR-like_helical_dom_sf"/>
</dbReference>
<keyword evidence="6" id="KW-0496">Mitochondrion</keyword>
<evidence type="ECO:0000256" key="3">
    <source>
        <dbReference type="ARBA" id="ARBA00004370"/>
    </source>
</evidence>
<evidence type="ECO:0000256" key="6">
    <source>
        <dbReference type="ARBA" id="ARBA00023128"/>
    </source>
</evidence>
<dbReference type="Proteomes" id="UP000605986">
    <property type="component" value="Unassembled WGS sequence"/>
</dbReference>
<dbReference type="PANTHER" id="PTHR48182">
    <property type="entry name" value="PROTEIN SERAC1"/>
    <property type="match status" value="1"/>
</dbReference>
<dbReference type="PANTHER" id="PTHR48182:SF2">
    <property type="entry name" value="PROTEIN SERAC1"/>
    <property type="match status" value="1"/>
</dbReference>
<evidence type="ECO:0000313" key="11">
    <source>
        <dbReference type="Proteomes" id="UP000605986"/>
    </source>
</evidence>
<accession>A0A8H4KUZ9</accession>
<dbReference type="Pfam" id="PF14420">
    <property type="entry name" value="Clr5"/>
    <property type="match status" value="1"/>
</dbReference>
<dbReference type="GO" id="GO:0016020">
    <property type="term" value="C:membrane"/>
    <property type="evidence" value="ECO:0007669"/>
    <property type="project" value="UniProtKB-SubCell"/>
</dbReference>
<evidence type="ECO:0000256" key="7">
    <source>
        <dbReference type="ARBA" id="ARBA00023136"/>
    </source>
</evidence>
<protein>
    <submittedName>
        <fullName evidence="10">Protein SERAC1</fullName>
    </submittedName>
</protein>
<dbReference type="GO" id="GO:0005783">
    <property type="term" value="C:endoplasmic reticulum"/>
    <property type="evidence" value="ECO:0007669"/>
    <property type="project" value="UniProtKB-SubCell"/>
</dbReference>
<organism evidence="10 11">
    <name type="scientific">Fusarium austroafricanum</name>
    <dbReference type="NCBI Taxonomy" id="2364996"/>
    <lineage>
        <taxon>Eukaryota</taxon>
        <taxon>Fungi</taxon>
        <taxon>Dikarya</taxon>
        <taxon>Ascomycota</taxon>
        <taxon>Pezizomycotina</taxon>
        <taxon>Sordariomycetes</taxon>
        <taxon>Hypocreomycetidae</taxon>
        <taxon>Hypocreales</taxon>
        <taxon>Nectriaceae</taxon>
        <taxon>Fusarium</taxon>
        <taxon>Fusarium concolor species complex</taxon>
    </lineage>
</organism>
<comment type="caution">
    <text evidence="10">The sequence shown here is derived from an EMBL/GenBank/DDBJ whole genome shotgun (WGS) entry which is preliminary data.</text>
</comment>
<evidence type="ECO:0000259" key="8">
    <source>
        <dbReference type="Pfam" id="PF05057"/>
    </source>
</evidence>
<dbReference type="Gene3D" id="3.40.50.1820">
    <property type="entry name" value="alpha/beta hydrolase"/>
    <property type="match status" value="1"/>
</dbReference>
<name>A0A8H4KUZ9_9HYPO</name>